<dbReference type="Gene3D" id="3.40.50.300">
    <property type="entry name" value="P-loop containing nucleotide triphosphate hydrolases"/>
    <property type="match status" value="2"/>
</dbReference>
<dbReference type="PANTHER" id="PTHR36978">
    <property type="entry name" value="P-LOOP CONTAINING NUCLEOTIDE TRIPHOSPHATE HYDROLASE"/>
    <property type="match status" value="1"/>
</dbReference>
<name>A0A9P8SMN9_9HYPO</name>
<dbReference type="RefSeq" id="XP_044725719.1">
    <property type="nucleotide sequence ID" value="XM_044859319.1"/>
</dbReference>
<dbReference type="Pfam" id="PF17784">
    <property type="entry name" value="Sulfotransfer_4"/>
    <property type="match status" value="2"/>
</dbReference>
<evidence type="ECO:0000313" key="1">
    <source>
        <dbReference type="EMBL" id="KAH0968206.1"/>
    </source>
</evidence>
<gene>
    <name evidence="1" type="ORF">HRG_00848</name>
</gene>
<organism evidence="1 2">
    <name type="scientific">Hirsutella rhossiliensis</name>
    <dbReference type="NCBI Taxonomy" id="111463"/>
    <lineage>
        <taxon>Eukaryota</taxon>
        <taxon>Fungi</taxon>
        <taxon>Dikarya</taxon>
        <taxon>Ascomycota</taxon>
        <taxon>Pezizomycotina</taxon>
        <taxon>Sordariomycetes</taxon>
        <taxon>Hypocreomycetidae</taxon>
        <taxon>Hypocreales</taxon>
        <taxon>Ophiocordycipitaceae</taxon>
        <taxon>Hirsutella</taxon>
    </lineage>
</organism>
<dbReference type="GeneID" id="68349977"/>
<accession>A0A9P8SMN9</accession>
<dbReference type="AlphaFoldDB" id="A0A9P8SMN9"/>
<dbReference type="OrthoDB" id="408152at2759"/>
<dbReference type="PANTHER" id="PTHR36978:SF4">
    <property type="entry name" value="P-LOOP CONTAINING NUCLEOSIDE TRIPHOSPHATE HYDROLASE PROTEIN"/>
    <property type="match status" value="1"/>
</dbReference>
<dbReference type="InterPro" id="IPR027417">
    <property type="entry name" value="P-loop_NTPase"/>
</dbReference>
<dbReference type="InterPro" id="IPR040632">
    <property type="entry name" value="Sulfotransfer_4"/>
</dbReference>
<protein>
    <recommendedName>
        <fullName evidence="3">NAD dependent epimerase/dehydratase</fullName>
    </recommendedName>
</protein>
<evidence type="ECO:0008006" key="3">
    <source>
        <dbReference type="Google" id="ProtNLM"/>
    </source>
</evidence>
<evidence type="ECO:0000313" key="2">
    <source>
        <dbReference type="Proteomes" id="UP000824596"/>
    </source>
</evidence>
<proteinExistence type="predicted"/>
<sequence>MGPPEKTPREMKVLALGLPRTGTLSMAEALTTLGYENVYHTLKSTFYQDEDFPKFYSRAADAIFPRLPTYAGQPLTRVDQMVLRRLWSTCGGIFVRFVEPVLGLTTITTMRKMTLAFFEADTVQDVPKNAQMAYDRHHRVIREMVPPERLLFYSLGDGWEPLCRFLGKPVPDLEFPRVNDARALEAMGLSYFLFTFKAACWVVPSRALGPAAIVLVLWMTANKYLF</sequence>
<dbReference type="EMBL" id="JAIZPD010000001">
    <property type="protein sequence ID" value="KAH0968206.1"/>
    <property type="molecule type" value="Genomic_DNA"/>
</dbReference>
<comment type="caution">
    <text evidence="1">The sequence shown here is derived from an EMBL/GenBank/DDBJ whole genome shotgun (WGS) entry which is preliminary data.</text>
</comment>
<reference evidence="1" key="1">
    <citation type="submission" date="2021-09" db="EMBL/GenBank/DDBJ databases">
        <title>A high-quality genome of the endoparasitic fungus Hirsutella rhossiliensis with a comparison of Hirsutella genomes reveals transposable elements contributing to genome size variation.</title>
        <authorList>
            <person name="Lin R."/>
            <person name="Jiao Y."/>
            <person name="Sun X."/>
            <person name="Ling J."/>
            <person name="Xie B."/>
            <person name="Cheng X."/>
        </authorList>
    </citation>
    <scope>NUCLEOTIDE SEQUENCE</scope>
    <source>
        <strain evidence="1">HR02</strain>
    </source>
</reference>
<dbReference type="SUPFAM" id="SSF52540">
    <property type="entry name" value="P-loop containing nucleoside triphosphate hydrolases"/>
    <property type="match status" value="1"/>
</dbReference>
<dbReference type="Proteomes" id="UP000824596">
    <property type="component" value="Unassembled WGS sequence"/>
</dbReference>
<keyword evidence="2" id="KW-1185">Reference proteome</keyword>